<dbReference type="InterPro" id="IPR029016">
    <property type="entry name" value="GAF-like_dom_sf"/>
</dbReference>
<proteinExistence type="predicted"/>
<dbReference type="EMBL" id="BAABIL010000146">
    <property type="protein sequence ID" value="GAA4971524.1"/>
    <property type="molecule type" value="Genomic_DNA"/>
</dbReference>
<gene>
    <name evidence="3" type="ORF">GCM10023225_11590</name>
</gene>
<dbReference type="Gene3D" id="3.20.20.450">
    <property type="entry name" value="EAL domain"/>
    <property type="match status" value="1"/>
</dbReference>
<evidence type="ECO:0000313" key="3">
    <source>
        <dbReference type="EMBL" id="GAA4971524.1"/>
    </source>
</evidence>
<reference evidence="4" key="1">
    <citation type="journal article" date="2019" name="Int. J. Syst. Evol. Microbiol.">
        <title>The Global Catalogue of Microorganisms (GCM) 10K type strain sequencing project: providing services to taxonomists for standard genome sequencing and annotation.</title>
        <authorList>
            <consortium name="The Broad Institute Genomics Platform"/>
            <consortium name="The Broad Institute Genome Sequencing Center for Infectious Disease"/>
            <person name="Wu L."/>
            <person name="Ma J."/>
        </authorList>
    </citation>
    <scope>NUCLEOTIDE SEQUENCE [LARGE SCALE GENOMIC DNA]</scope>
    <source>
        <strain evidence="4">JCM 18126</strain>
    </source>
</reference>
<accession>A0ABP9HI50</accession>
<dbReference type="PROSITE" id="PS50883">
    <property type="entry name" value="EAL"/>
    <property type="match status" value="1"/>
</dbReference>
<evidence type="ECO:0000259" key="1">
    <source>
        <dbReference type="PROSITE" id="PS50883"/>
    </source>
</evidence>
<dbReference type="PROSITE" id="PS50887">
    <property type="entry name" value="GGDEF"/>
    <property type="match status" value="1"/>
</dbReference>
<comment type="caution">
    <text evidence="3">The sequence shown here is derived from an EMBL/GenBank/DDBJ whole genome shotgun (WGS) entry which is preliminary data.</text>
</comment>
<dbReference type="CDD" id="cd01949">
    <property type="entry name" value="GGDEF"/>
    <property type="match status" value="1"/>
</dbReference>
<dbReference type="SUPFAM" id="SSF55781">
    <property type="entry name" value="GAF domain-like"/>
    <property type="match status" value="1"/>
</dbReference>
<dbReference type="InterPro" id="IPR052155">
    <property type="entry name" value="Biofilm_reg_signaling"/>
</dbReference>
<protein>
    <recommendedName>
        <fullName evidence="5">Diguanylate cyclase (GGDEF)-like protein</fullName>
    </recommendedName>
</protein>
<dbReference type="InterPro" id="IPR035919">
    <property type="entry name" value="EAL_sf"/>
</dbReference>
<dbReference type="PANTHER" id="PTHR44757:SF2">
    <property type="entry name" value="BIOFILM ARCHITECTURE MAINTENANCE PROTEIN MBAA"/>
    <property type="match status" value="1"/>
</dbReference>
<dbReference type="NCBIfam" id="TIGR00254">
    <property type="entry name" value="GGDEF"/>
    <property type="match status" value="1"/>
</dbReference>
<dbReference type="Gene3D" id="3.30.70.270">
    <property type="match status" value="1"/>
</dbReference>
<evidence type="ECO:0000259" key="2">
    <source>
        <dbReference type="PROSITE" id="PS50887"/>
    </source>
</evidence>
<organism evidence="3 4">
    <name type="scientific">Kineococcus glutinatus</name>
    <dbReference type="NCBI Taxonomy" id="1070872"/>
    <lineage>
        <taxon>Bacteria</taxon>
        <taxon>Bacillati</taxon>
        <taxon>Actinomycetota</taxon>
        <taxon>Actinomycetes</taxon>
        <taxon>Kineosporiales</taxon>
        <taxon>Kineosporiaceae</taxon>
        <taxon>Kineococcus</taxon>
    </lineage>
</organism>
<feature type="domain" description="GGDEF" evidence="2">
    <location>
        <begin position="355"/>
        <end position="487"/>
    </location>
</feature>
<dbReference type="SUPFAM" id="SSF55073">
    <property type="entry name" value="Nucleotide cyclase"/>
    <property type="match status" value="1"/>
</dbReference>
<dbReference type="PANTHER" id="PTHR44757">
    <property type="entry name" value="DIGUANYLATE CYCLASE DGCP"/>
    <property type="match status" value="1"/>
</dbReference>
<dbReference type="InterPro" id="IPR043128">
    <property type="entry name" value="Rev_trsase/Diguanyl_cyclase"/>
</dbReference>
<dbReference type="RefSeq" id="WP_345711442.1">
    <property type="nucleotide sequence ID" value="NZ_BAABIL010000146.1"/>
</dbReference>
<sequence>MNPAPALPEQVTWTPREVAGAAGLLRHVLLELGSAGSEAAVFGAAVSLVADFVAADVVAVLEGEHVHGGVGFGGRPPLRGMLRVVRDGTGHVAVPGLGRVRARAFAVPGLAGVTLVAGWAHEPVDVDVAATLDVLTGLLGLAVLALHGHERERWMHLEGERDAAELSRLHEAVTRREQVLAASLRFQREISSRQPLPDLLRRIGASASELLGGRAVCLVLADPRHRMDLRVVASAGAPALAAQRALAAAGHVVGGVSPGPAEVSDAGGRATAVAVHITGRAVGALVVETTGADALDEVGRTVLLAFAEHASMALTQADALQAVREASCDPLTRLPNRVTFLQRVEAALRAAGGDGAVAVLFVDLDGFKAVNDTMGHAAGDQVLAQVGRRLSRCLRGGDVAARIGGDEFAVLVHDPEPLHTAGRLARRIARALALPVEVGGRSVQVGCSTGVSVATGEQGAEELLRCADVAMYRAKQAGAGAAVAFEPWMLEEERLRLDLEADLARDGVEEEFELQYQPVLDLDGGAVVAVEALLRWRHPQRGVLEPAAFLALAQDCGVLARALPRLLHAAAAQVALWRAEVPALALFVDLSPAQLGDPELPDLVRRALHAAGLEPGSLLLDVPASVLGWDPELLRARLGSLRATGAHLALDGFGAVAGAPLAPLRQLPVDVLKVDAALVAALEGPAAHEAAASVGRMLELALALDLGVVAQGVASAVQAGLLRELGSPAGQGPALAAPQAPAEVAGLLAAQREAARG</sequence>
<dbReference type="CDD" id="cd01948">
    <property type="entry name" value="EAL"/>
    <property type="match status" value="1"/>
</dbReference>
<dbReference type="Pfam" id="PF00563">
    <property type="entry name" value="EAL"/>
    <property type="match status" value="1"/>
</dbReference>
<dbReference type="Proteomes" id="UP001501195">
    <property type="component" value="Unassembled WGS sequence"/>
</dbReference>
<dbReference type="Gene3D" id="3.30.450.40">
    <property type="match status" value="1"/>
</dbReference>
<dbReference type="InterPro" id="IPR029787">
    <property type="entry name" value="Nucleotide_cyclase"/>
</dbReference>
<evidence type="ECO:0000313" key="4">
    <source>
        <dbReference type="Proteomes" id="UP001501195"/>
    </source>
</evidence>
<evidence type="ECO:0008006" key="5">
    <source>
        <dbReference type="Google" id="ProtNLM"/>
    </source>
</evidence>
<dbReference type="SUPFAM" id="SSF141868">
    <property type="entry name" value="EAL domain-like"/>
    <property type="match status" value="1"/>
</dbReference>
<keyword evidence="4" id="KW-1185">Reference proteome</keyword>
<name>A0ABP9HI50_9ACTN</name>
<dbReference type="SMART" id="SM00052">
    <property type="entry name" value="EAL"/>
    <property type="match status" value="1"/>
</dbReference>
<feature type="domain" description="EAL" evidence="1">
    <location>
        <begin position="496"/>
        <end position="752"/>
    </location>
</feature>
<dbReference type="InterPro" id="IPR001633">
    <property type="entry name" value="EAL_dom"/>
</dbReference>
<dbReference type="Pfam" id="PF00990">
    <property type="entry name" value="GGDEF"/>
    <property type="match status" value="1"/>
</dbReference>
<dbReference type="InterPro" id="IPR000160">
    <property type="entry name" value="GGDEF_dom"/>
</dbReference>
<dbReference type="SMART" id="SM00267">
    <property type="entry name" value="GGDEF"/>
    <property type="match status" value="1"/>
</dbReference>